<dbReference type="Proteomes" id="UP000245362">
    <property type="component" value="Unassembled WGS sequence"/>
</dbReference>
<keyword evidence="1" id="KW-0732">Signal</keyword>
<feature type="chain" id="PRO_5015638986" evidence="1">
    <location>
        <begin position="19"/>
        <end position="245"/>
    </location>
</feature>
<evidence type="ECO:0000256" key="1">
    <source>
        <dbReference type="SAM" id="SignalP"/>
    </source>
</evidence>
<organism evidence="2 3">
    <name type="scientific">Vibrio albus</name>
    <dbReference type="NCBI Taxonomy" id="2200953"/>
    <lineage>
        <taxon>Bacteria</taxon>
        <taxon>Pseudomonadati</taxon>
        <taxon>Pseudomonadota</taxon>
        <taxon>Gammaproteobacteria</taxon>
        <taxon>Vibrionales</taxon>
        <taxon>Vibrionaceae</taxon>
        <taxon>Vibrio</taxon>
    </lineage>
</organism>
<dbReference type="EMBL" id="QFWT01000002">
    <property type="protein sequence ID" value="PWI34384.1"/>
    <property type="molecule type" value="Genomic_DNA"/>
</dbReference>
<proteinExistence type="predicted"/>
<dbReference type="InterPro" id="IPR021307">
    <property type="entry name" value="DUF2884"/>
</dbReference>
<accession>A0A2U3BCC7</accession>
<dbReference type="RefSeq" id="WP_109318720.1">
    <property type="nucleotide sequence ID" value="NZ_QFWT01000002.1"/>
</dbReference>
<dbReference type="AlphaFoldDB" id="A0A2U3BCC7"/>
<dbReference type="OrthoDB" id="5904592at2"/>
<reference evidence="2 3" key="1">
    <citation type="submission" date="2018-05" db="EMBL/GenBank/DDBJ databases">
        <title>Vibrio limimaris sp. nov., isolated from marine sediment.</title>
        <authorList>
            <person name="Li C.-M."/>
        </authorList>
    </citation>
    <scope>NUCLEOTIDE SEQUENCE [LARGE SCALE GENOMIC DNA]</scope>
    <source>
        <strain evidence="2 3">E4404</strain>
    </source>
</reference>
<name>A0A2U3BCC7_9VIBR</name>
<evidence type="ECO:0000313" key="2">
    <source>
        <dbReference type="EMBL" id="PWI34384.1"/>
    </source>
</evidence>
<feature type="signal peptide" evidence="1">
    <location>
        <begin position="1"/>
        <end position="18"/>
    </location>
</feature>
<comment type="caution">
    <text evidence="2">The sequence shown here is derived from an EMBL/GenBank/DDBJ whole genome shotgun (WGS) entry which is preliminary data.</text>
</comment>
<sequence length="245" mass="28199">MKIAALVMTLALSFGVQAQQCRVDIQNEVRLDGEQVEIYQTGSPKVMIDEDNNVFINGEKLDLDAMQREAVKQYREKMNEYLPKAKELAKDGLEMANDILDDVAETIGNSEAFDNVRKALEEFYRKQEEKHQQGDEYILQEASFSEGAESWSEQFTEMKELFTDEFLSSAFDVVAENMKQDGGINFTQLQDQLVELQGKIEKRFGQDDIQDKVDNYCDSLDDMAEEEQTLQEKIPELKDYPVFLI</sequence>
<dbReference type="Pfam" id="PF11101">
    <property type="entry name" value="DUF2884"/>
    <property type="match status" value="1"/>
</dbReference>
<gene>
    <name evidence="2" type="ORF">DI392_04535</name>
</gene>
<protein>
    <submittedName>
        <fullName evidence="2">Chemotaxis protein</fullName>
    </submittedName>
</protein>
<keyword evidence="3" id="KW-1185">Reference proteome</keyword>
<evidence type="ECO:0000313" key="3">
    <source>
        <dbReference type="Proteomes" id="UP000245362"/>
    </source>
</evidence>